<comment type="caution">
    <text evidence="1">The sequence shown here is derived from an EMBL/GenBank/DDBJ whole genome shotgun (WGS) entry which is preliminary data.</text>
</comment>
<proteinExistence type="predicted"/>
<protein>
    <submittedName>
        <fullName evidence="1">Uncharacterized protein</fullName>
    </submittedName>
</protein>
<name>A0ACC2FV09_DALPE</name>
<evidence type="ECO:0000313" key="1">
    <source>
        <dbReference type="EMBL" id="KAJ7995085.1"/>
    </source>
</evidence>
<organism evidence="1 2">
    <name type="scientific">Dallia pectoralis</name>
    <name type="common">Alaska blackfish</name>
    <dbReference type="NCBI Taxonomy" id="75939"/>
    <lineage>
        <taxon>Eukaryota</taxon>
        <taxon>Metazoa</taxon>
        <taxon>Chordata</taxon>
        <taxon>Craniata</taxon>
        <taxon>Vertebrata</taxon>
        <taxon>Euteleostomi</taxon>
        <taxon>Actinopterygii</taxon>
        <taxon>Neopterygii</taxon>
        <taxon>Teleostei</taxon>
        <taxon>Protacanthopterygii</taxon>
        <taxon>Esociformes</taxon>
        <taxon>Umbridae</taxon>
        <taxon>Dallia</taxon>
    </lineage>
</organism>
<keyword evidence="2" id="KW-1185">Reference proteome</keyword>
<sequence length="851" mass="96599">MPRKGKRSHAAKLRYAKLDFSDQHFQSAELHSSIGVMEVGDSEPAQEVKNCNRSNYKKNPDVVAVCLTGQYVHVCDDSCQEQCTVPDERTNEWICHNCHSHLKNGNKSSIAVANNLELAPIPSELCDLNVLERQLLAKILPFAKIITLPKGRQAAIHGAVVCVPSEVETTVNTLPRPHSSSQLYRVKLKRRLIYKGHQYFHSVNMSNVRAGLSKLNELHPDYRTIAIRADETMSDEDDDDDEGMKLDSCHETEMMEVLERIENGQPEVQSAALPPAHVEQEVYNQQAPNVEDEKDALRPGVGLDSCLQPSDLGEETLTHGDGIFSIAPAQGNTPVSFFKVPRLEAMAFPVQFPTGQNTLDKARQVKLSPSMYFNARLFCVDTRFARDQSYLFFAQFVTETHMAKSSMSIQLRKGKAKTRDGRKISNKLLQDKSEVERLVRNRDATRFMQPLRGTPAYWDKTLKDLLAMVRQLGKPTFFLTFSAAEFRWPEVITAIKAQQGQQVDFAELDWAEKCDILRSNPVTTMRMFDKRIDALMTQLLLGPAQPIGEVIDYFYRVEFQARGSPHIHCLCWVAGAPVFGEDPDDKVCDFVDHYVSCQLPDAEKQPLLHGFVTSLQTHSKNHSKSCKKDNRACRFGFPKPPARTTRITYPMPEDQDHRAMTPQAAKNKLRPVWNLLNNPTSQLDDMSQLLATCNMTLKEYNLSVESLTSSSVILMKRDVKDCWVNNYNPHLLTAWNANMDIQYILDEYGCIMYMLSYISKPESEMSDYLKTIVKEMSPENETEREEMKGVLQAYSKHREVSAQESVARTCSLKMKSCSREVVFLQTGDNPLKMSLRSARCRTNLQILRMFG</sequence>
<gene>
    <name evidence="1" type="ORF">DPEC_G00256260</name>
</gene>
<dbReference type="EMBL" id="CM055749">
    <property type="protein sequence ID" value="KAJ7995085.1"/>
    <property type="molecule type" value="Genomic_DNA"/>
</dbReference>
<reference evidence="1" key="1">
    <citation type="submission" date="2021-05" db="EMBL/GenBank/DDBJ databases">
        <authorList>
            <person name="Pan Q."/>
            <person name="Jouanno E."/>
            <person name="Zahm M."/>
            <person name="Klopp C."/>
            <person name="Cabau C."/>
            <person name="Louis A."/>
            <person name="Berthelot C."/>
            <person name="Parey E."/>
            <person name="Roest Crollius H."/>
            <person name="Montfort J."/>
            <person name="Robinson-Rechavi M."/>
            <person name="Bouchez O."/>
            <person name="Lampietro C."/>
            <person name="Lopez Roques C."/>
            <person name="Donnadieu C."/>
            <person name="Postlethwait J."/>
            <person name="Bobe J."/>
            <person name="Dillon D."/>
            <person name="Chandos A."/>
            <person name="von Hippel F."/>
            <person name="Guiguen Y."/>
        </authorList>
    </citation>
    <scope>NUCLEOTIDE SEQUENCE</scope>
    <source>
        <strain evidence="1">YG-Jan2019</strain>
    </source>
</reference>
<dbReference type="Proteomes" id="UP001157502">
    <property type="component" value="Chromosome 22"/>
</dbReference>
<evidence type="ECO:0000313" key="2">
    <source>
        <dbReference type="Proteomes" id="UP001157502"/>
    </source>
</evidence>
<accession>A0ACC2FV09</accession>